<evidence type="ECO:0000313" key="6">
    <source>
        <dbReference type="EMBL" id="SUB02423.1"/>
    </source>
</evidence>
<dbReference type="SUPFAM" id="SSF46785">
    <property type="entry name" value="Winged helix' DNA-binding domain"/>
    <property type="match status" value="1"/>
</dbReference>
<dbReference type="InterPro" id="IPR036390">
    <property type="entry name" value="WH_DNA-bd_sf"/>
</dbReference>
<reference evidence="6 7" key="1">
    <citation type="submission" date="2018-06" db="EMBL/GenBank/DDBJ databases">
        <authorList>
            <consortium name="Pathogen Informatics"/>
            <person name="Doyle S."/>
        </authorList>
    </citation>
    <scope>NUCLEOTIDE SEQUENCE [LARGE SCALE GENOMIC DNA]</scope>
    <source>
        <strain evidence="6 7">NCTC13350</strain>
    </source>
</reference>
<dbReference type="Pfam" id="PF03466">
    <property type="entry name" value="LysR_substrate"/>
    <property type="match status" value="1"/>
</dbReference>
<protein>
    <submittedName>
        <fullName evidence="6">CysJI operon transcriptional activator</fullName>
    </submittedName>
</protein>
<evidence type="ECO:0000256" key="2">
    <source>
        <dbReference type="ARBA" id="ARBA00023015"/>
    </source>
</evidence>
<evidence type="ECO:0000259" key="5">
    <source>
        <dbReference type="PROSITE" id="PS50931"/>
    </source>
</evidence>
<comment type="similarity">
    <text evidence="1">Belongs to the LysR transcriptional regulatory family.</text>
</comment>
<keyword evidence="4" id="KW-0804">Transcription</keyword>
<accession>A0A378ZZM8</accession>
<dbReference type="InterPro" id="IPR050950">
    <property type="entry name" value="HTH-type_LysR_regulators"/>
</dbReference>
<gene>
    <name evidence="6" type="primary">cysL</name>
    <name evidence="6" type="ORF">NCTC13350_03375</name>
</gene>
<dbReference type="InterPro" id="IPR005119">
    <property type="entry name" value="LysR_subst-bd"/>
</dbReference>
<feature type="domain" description="HTH lysR-type" evidence="5">
    <location>
        <begin position="7"/>
        <end position="64"/>
    </location>
</feature>
<dbReference type="GO" id="GO:0003677">
    <property type="term" value="F:DNA binding"/>
    <property type="evidence" value="ECO:0007669"/>
    <property type="project" value="UniProtKB-KW"/>
</dbReference>
<keyword evidence="2" id="KW-0805">Transcription regulation</keyword>
<dbReference type="Gene3D" id="1.10.10.10">
    <property type="entry name" value="Winged helix-like DNA-binding domain superfamily/Winged helix DNA-binding domain"/>
    <property type="match status" value="1"/>
</dbReference>
<evidence type="ECO:0000256" key="1">
    <source>
        <dbReference type="ARBA" id="ARBA00009437"/>
    </source>
</evidence>
<organism evidence="6 7">
    <name type="scientific">Pannonibacter phragmitetus</name>
    <dbReference type="NCBI Taxonomy" id="121719"/>
    <lineage>
        <taxon>Bacteria</taxon>
        <taxon>Pseudomonadati</taxon>
        <taxon>Pseudomonadota</taxon>
        <taxon>Alphaproteobacteria</taxon>
        <taxon>Hyphomicrobiales</taxon>
        <taxon>Stappiaceae</taxon>
        <taxon>Pannonibacter</taxon>
    </lineage>
</organism>
<proteinExistence type="inferred from homology"/>
<evidence type="ECO:0000256" key="4">
    <source>
        <dbReference type="ARBA" id="ARBA00023163"/>
    </source>
</evidence>
<dbReference type="InterPro" id="IPR000847">
    <property type="entry name" value="LysR_HTH_N"/>
</dbReference>
<dbReference type="GO" id="GO:0003700">
    <property type="term" value="F:DNA-binding transcription factor activity"/>
    <property type="evidence" value="ECO:0007669"/>
    <property type="project" value="InterPro"/>
</dbReference>
<dbReference type="CDD" id="cd08421">
    <property type="entry name" value="PBP2_LTTR_like_1"/>
    <property type="match status" value="1"/>
</dbReference>
<sequence length="300" mass="32306">MVTGMRFDLTDLRLFLAVVDGGTITHGAADAGLSLPAASERLRDMEVDGGVKLLERGRRGVTPTEAGESLAHHARLILRQVAQMRGELGEHAKGLRATVRVLANTAALTEFLPGKLAPWMAMHPQVDLEMRERQSAEIARAVSAGLAEIGVLSEANATGDLQLHPFALDRLVVVAARHDELAGSKRVAFADILHRQFIGLMGSALQDHVDAQAVSLGTRLKTRVRMRSFEGICRMASAGAGLGIVPETAVRRLPGSIHVASVRLLDAWATRKLSVCIHNREELTPQARSLFAHLTSSARP</sequence>
<name>A0A378ZZM8_9HYPH</name>
<dbReference type="AlphaFoldDB" id="A0A378ZZM8"/>
<dbReference type="Pfam" id="PF00126">
    <property type="entry name" value="HTH_1"/>
    <property type="match status" value="1"/>
</dbReference>
<evidence type="ECO:0000313" key="7">
    <source>
        <dbReference type="Proteomes" id="UP000255000"/>
    </source>
</evidence>
<dbReference type="PANTHER" id="PTHR30419">
    <property type="entry name" value="HTH-TYPE TRANSCRIPTIONAL REGULATOR YBHD"/>
    <property type="match status" value="1"/>
</dbReference>
<dbReference type="Gene3D" id="3.40.190.290">
    <property type="match status" value="1"/>
</dbReference>
<keyword evidence="3" id="KW-0238">DNA-binding</keyword>
<evidence type="ECO:0000256" key="3">
    <source>
        <dbReference type="ARBA" id="ARBA00023125"/>
    </source>
</evidence>
<dbReference type="SUPFAM" id="SSF53850">
    <property type="entry name" value="Periplasmic binding protein-like II"/>
    <property type="match status" value="1"/>
</dbReference>
<dbReference type="InterPro" id="IPR036388">
    <property type="entry name" value="WH-like_DNA-bd_sf"/>
</dbReference>
<dbReference type="PROSITE" id="PS50931">
    <property type="entry name" value="HTH_LYSR"/>
    <property type="match status" value="1"/>
</dbReference>
<dbReference type="GO" id="GO:0005829">
    <property type="term" value="C:cytosol"/>
    <property type="evidence" value="ECO:0007669"/>
    <property type="project" value="TreeGrafter"/>
</dbReference>
<dbReference type="Proteomes" id="UP000255000">
    <property type="component" value="Unassembled WGS sequence"/>
</dbReference>
<dbReference type="PANTHER" id="PTHR30419:SF2">
    <property type="entry name" value="LYSR FAMILY TRANSCRIPTIONAL REGULATOR"/>
    <property type="match status" value="1"/>
</dbReference>
<dbReference type="EMBL" id="UGSK01000001">
    <property type="protein sequence ID" value="SUB02423.1"/>
    <property type="molecule type" value="Genomic_DNA"/>
</dbReference>